<dbReference type="Proteomes" id="UP001215956">
    <property type="component" value="Unassembled WGS sequence"/>
</dbReference>
<keyword evidence="2" id="KW-1185">Reference proteome</keyword>
<proteinExistence type="predicted"/>
<protein>
    <submittedName>
        <fullName evidence="1">Uncharacterized protein</fullName>
    </submittedName>
</protein>
<evidence type="ECO:0000313" key="1">
    <source>
        <dbReference type="EMBL" id="MDF0592198.1"/>
    </source>
</evidence>
<comment type="caution">
    <text evidence="1">The sequence shown here is derived from an EMBL/GenBank/DDBJ whole genome shotgun (WGS) entry which is preliminary data.</text>
</comment>
<sequence>MNMLKKIQIPVEFAFILFSSLAFTVSADQCDVVAGDVNFNVEDYHAMAPGFPAGSSTVLFSDSTFEVLVLAYIF</sequence>
<reference evidence="1 2" key="1">
    <citation type="submission" date="2023-03" db="EMBL/GenBank/DDBJ databases">
        <title>Whole genome sequencing of Methanotrichaceae archaeon M04Ac.</title>
        <authorList>
            <person name="Khomyakova M.A."/>
            <person name="Merkel A.Y."/>
            <person name="Slobodkin A.I."/>
        </authorList>
    </citation>
    <scope>NUCLEOTIDE SEQUENCE [LARGE SCALE GENOMIC DNA]</scope>
    <source>
        <strain evidence="1 2">M04Ac</strain>
    </source>
</reference>
<evidence type="ECO:0000313" key="2">
    <source>
        <dbReference type="Proteomes" id="UP001215956"/>
    </source>
</evidence>
<dbReference type="RefSeq" id="WP_316967907.1">
    <property type="nucleotide sequence ID" value="NZ_JARFPL010000002.1"/>
</dbReference>
<accession>A0ABT5XC25</accession>
<name>A0ABT5XC25_9EURY</name>
<gene>
    <name evidence="1" type="ORF">P0O24_01185</name>
</gene>
<dbReference type="EMBL" id="JARFPL010000002">
    <property type="protein sequence ID" value="MDF0592198.1"/>
    <property type="molecule type" value="Genomic_DNA"/>
</dbReference>
<organism evidence="1 2">
    <name type="scientific">Candidatus Methanocrinis alkalitolerans</name>
    <dbReference type="NCBI Taxonomy" id="3033395"/>
    <lineage>
        <taxon>Archaea</taxon>
        <taxon>Methanobacteriati</taxon>
        <taxon>Methanobacteriota</taxon>
        <taxon>Stenosarchaea group</taxon>
        <taxon>Methanomicrobia</taxon>
        <taxon>Methanotrichales</taxon>
        <taxon>Methanotrichaceae</taxon>
        <taxon>Methanocrinis</taxon>
    </lineage>
</organism>